<reference evidence="9 10" key="1">
    <citation type="submission" date="2024-04" db="EMBL/GenBank/DDBJ databases">
        <title>Tritrichomonas musculus Genome.</title>
        <authorList>
            <person name="Alves-Ferreira E."/>
            <person name="Grigg M."/>
            <person name="Lorenzi H."/>
            <person name="Galac M."/>
        </authorList>
    </citation>
    <scope>NUCLEOTIDE SEQUENCE [LARGE SCALE GENOMIC DNA]</scope>
    <source>
        <strain evidence="9 10">EAF2021</strain>
    </source>
</reference>
<dbReference type="InterPro" id="IPR051285">
    <property type="entry name" value="NADH_oxidoreductase_modular"/>
</dbReference>
<dbReference type="SUPFAM" id="SSF52218">
    <property type="entry name" value="Flavoproteins"/>
    <property type="match status" value="1"/>
</dbReference>
<dbReference type="Gene3D" id="3.60.15.10">
    <property type="entry name" value="Ribonuclease Z/Hydroxyacylglutathione hydrolase-like"/>
    <property type="match status" value="1"/>
</dbReference>
<evidence type="ECO:0000256" key="6">
    <source>
        <dbReference type="ARBA" id="ARBA00023004"/>
    </source>
</evidence>
<dbReference type="PRINTS" id="PR00411">
    <property type="entry name" value="PNDRDTASEI"/>
</dbReference>
<dbReference type="CDD" id="cd07709">
    <property type="entry name" value="flavodiiron_proteins_MBL-fold"/>
    <property type="match status" value="1"/>
</dbReference>
<dbReference type="PROSITE" id="PS50903">
    <property type="entry name" value="RUBREDOXIN_LIKE"/>
    <property type="match status" value="1"/>
</dbReference>
<dbReference type="SUPFAM" id="SSF56281">
    <property type="entry name" value="Metallo-hydrolase/oxidoreductase"/>
    <property type="match status" value="1"/>
</dbReference>
<dbReference type="Gene3D" id="3.30.390.30">
    <property type="match status" value="1"/>
</dbReference>
<dbReference type="InterPro" id="IPR029039">
    <property type="entry name" value="Flavoprotein-like_sf"/>
</dbReference>
<evidence type="ECO:0000256" key="5">
    <source>
        <dbReference type="ARBA" id="ARBA00022982"/>
    </source>
</evidence>
<feature type="domain" description="Flavodoxin-like" evidence="7">
    <location>
        <begin position="268"/>
        <end position="411"/>
    </location>
</feature>
<dbReference type="SUPFAM" id="SSF57802">
    <property type="entry name" value="Rubredoxin-like"/>
    <property type="match status" value="1"/>
</dbReference>
<evidence type="ECO:0000313" key="9">
    <source>
        <dbReference type="EMBL" id="KAK8871054.1"/>
    </source>
</evidence>
<dbReference type="EMBL" id="JAPFFF010000014">
    <property type="protein sequence ID" value="KAK8871054.1"/>
    <property type="molecule type" value="Genomic_DNA"/>
</dbReference>
<sequence length="883" mass="98201">MQIEKEQICKDVTWLGVKDTNLKVFDIIMETKYGTTYNAYMINTTEGIVLSETVKECFFDQYLADIKSVCGDLSKIKYLIQNHTEPDHAGSIRKLIELIPTITVVASRTAITYLNDITNIKFNHKIAEDIKELKVGDKTFQFINVPFLHWPDSMYTYLKEENVLFTCDSFGSHYCPKGGIKMSELPKSEEENYQDALLYYYTAIFGPFKKYVVGAVEKLDKELKILDTLKVICPGHGPVLDSRIKEIVGTYNKWSTPAPENPQRKKKVIIPYVSAYGYTGEIANYIEQGIKEADPSIEVIKYNVNIGNYNQLKGEILGHFADADGILLGTNTINGDAIPYIWDLALSLNPIVHGGKVVSSFGSYGWSGEGVDNIVDRLKQIRMKVIDGFKIKFRASKEEAQEAINFGKKFGTSVVTGVVPEMKKKEGAPSINFDDLNPSHQVVYWRCTICGEIYAGIVPPEVCPACGVGQELFELYQADTVTFKSEEKEKIVIIGSGAAAVSAAEAIRQRNTVCSVDIFTKDDELPYYRPSLSDLIHQDIPDAEFLLHPKEWYAERNINLHLNSEVTHIDKDNKLVTLKDGKKIPYDKLILGNGSSAFVPPLKGSDLKGVFQMKLASDARRLKEFAKGKHNAVVIGGGVLGLETADALLQLGLHVTCLEFMKRVMPRQLDEDASVFIKEILEKKDFKIMLGAGAKEIIGDSNGFVKGVAVDDQVYNADLVVINIGVRSNVQIAKDAGIAVDRCVVVNERMETNVKGIYACGDLVEFNHVNICLWSPAIEQGKVAGANAVGDTSVVYKPKIEPLSFLAFDTELYSVGNPPTAKLEDYHIVHEADPKTGKFLKLAFKDEKLVYGCVFNDTAKVNTILKGVRNGYDYHSIMSLFYG</sequence>
<dbReference type="SUPFAM" id="SSF51905">
    <property type="entry name" value="FAD/NAD(P)-binding domain"/>
    <property type="match status" value="2"/>
</dbReference>
<dbReference type="CDD" id="cd00729">
    <property type="entry name" value="rubredoxin_SM"/>
    <property type="match status" value="1"/>
</dbReference>
<dbReference type="InterPro" id="IPR045761">
    <property type="entry name" value="ODP_dom"/>
</dbReference>
<dbReference type="InterPro" id="IPR024934">
    <property type="entry name" value="Rubredoxin-like_dom"/>
</dbReference>
<evidence type="ECO:0008006" key="11">
    <source>
        <dbReference type="Google" id="ProtNLM"/>
    </source>
</evidence>
<comment type="cofactor">
    <cofactor evidence="1">
        <name>Fe cation</name>
        <dbReference type="ChEBI" id="CHEBI:24875"/>
    </cofactor>
</comment>
<name>A0ABR2IZH5_9EUKA</name>
<dbReference type="InterPro" id="IPR036866">
    <property type="entry name" value="RibonucZ/Hydroxyglut_hydro"/>
</dbReference>
<dbReference type="PRINTS" id="PR00368">
    <property type="entry name" value="FADPNR"/>
</dbReference>
<keyword evidence="4" id="KW-0274">FAD</keyword>
<feature type="domain" description="Rubredoxin-like" evidence="8">
    <location>
        <begin position="442"/>
        <end position="476"/>
    </location>
</feature>
<dbReference type="InterPro" id="IPR023753">
    <property type="entry name" value="FAD/NAD-binding_dom"/>
</dbReference>
<evidence type="ECO:0000259" key="7">
    <source>
        <dbReference type="PROSITE" id="PS50902"/>
    </source>
</evidence>
<keyword evidence="3" id="KW-0285">Flavoprotein</keyword>
<comment type="caution">
    <text evidence="9">The sequence shown here is derived from an EMBL/GenBank/DDBJ whole genome shotgun (WGS) entry which is preliminary data.</text>
</comment>
<evidence type="ECO:0000256" key="4">
    <source>
        <dbReference type="ARBA" id="ARBA00022827"/>
    </source>
</evidence>
<evidence type="ECO:0000256" key="1">
    <source>
        <dbReference type="ARBA" id="ARBA00001962"/>
    </source>
</evidence>
<dbReference type="InterPro" id="IPR016156">
    <property type="entry name" value="FAD/NAD-linked_Rdtase_dimer_sf"/>
</dbReference>
<dbReference type="InterPro" id="IPR036188">
    <property type="entry name" value="FAD/NAD-bd_sf"/>
</dbReference>
<dbReference type="Gene3D" id="2.20.28.10">
    <property type="match status" value="1"/>
</dbReference>
<dbReference type="Gene3D" id="3.40.50.360">
    <property type="match status" value="1"/>
</dbReference>
<keyword evidence="6" id="KW-0408">Iron</keyword>
<dbReference type="Pfam" id="PF07992">
    <property type="entry name" value="Pyr_redox_2"/>
    <property type="match status" value="1"/>
</dbReference>
<protein>
    <recommendedName>
        <fullName evidence="11">Pyridine nucleotide-disulfide oxidoreductase family protein</fullName>
    </recommendedName>
</protein>
<organism evidence="9 10">
    <name type="scientific">Tritrichomonas musculus</name>
    <dbReference type="NCBI Taxonomy" id="1915356"/>
    <lineage>
        <taxon>Eukaryota</taxon>
        <taxon>Metamonada</taxon>
        <taxon>Parabasalia</taxon>
        <taxon>Tritrichomonadida</taxon>
        <taxon>Tritrichomonadidae</taxon>
        <taxon>Tritrichomonas</taxon>
    </lineage>
</organism>
<evidence type="ECO:0000256" key="2">
    <source>
        <dbReference type="ARBA" id="ARBA00022448"/>
    </source>
</evidence>
<proteinExistence type="predicted"/>
<dbReference type="InterPro" id="IPR001279">
    <property type="entry name" value="Metallo-B-lactamas"/>
</dbReference>
<dbReference type="PANTHER" id="PTHR32145">
    <property type="entry name" value="DIFLAVIN FLAVOPROTEIN A 2-RELATED"/>
    <property type="match status" value="1"/>
</dbReference>
<accession>A0ABR2IZH5</accession>
<keyword evidence="2" id="KW-0813">Transport</keyword>
<evidence type="ECO:0000259" key="8">
    <source>
        <dbReference type="PROSITE" id="PS50903"/>
    </source>
</evidence>
<gene>
    <name evidence="9" type="ORF">M9Y10_008967</name>
</gene>
<evidence type="ECO:0000256" key="3">
    <source>
        <dbReference type="ARBA" id="ARBA00022630"/>
    </source>
</evidence>
<keyword evidence="5" id="KW-0249">Electron transport</keyword>
<dbReference type="Proteomes" id="UP001470230">
    <property type="component" value="Unassembled WGS sequence"/>
</dbReference>
<dbReference type="PANTHER" id="PTHR32145:SF11">
    <property type="entry name" value="DIFLAVIN FLAVOPROTEIN A 2-RELATED"/>
    <property type="match status" value="1"/>
</dbReference>
<keyword evidence="10" id="KW-1185">Reference proteome</keyword>
<dbReference type="Gene3D" id="3.50.50.60">
    <property type="entry name" value="FAD/NAD(P)-binding domain"/>
    <property type="match status" value="2"/>
</dbReference>
<dbReference type="PROSITE" id="PS50902">
    <property type="entry name" value="FLAVODOXIN_LIKE"/>
    <property type="match status" value="1"/>
</dbReference>
<dbReference type="SMART" id="SM00849">
    <property type="entry name" value="Lactamase_B"/>
    <property type="match status" value="1"/>
</dbReference>
<dbReference type="InterPro" id="IPR008254">
    <property type="entry name" value="Flavodoxin/NO_synth"/>
</dbReference>
<dbReference type="Pfam" id="PF21349">
    <property type="entry name" value="RUBY_RBDX"/>
    <property type="match status" value="1"/>
</dbReference>
<dbReference type="Pfam" id="PF19583">
    <property type="entry name" value="ODP"/>
    <property type="match status" value="1"/>
</dbReference>
<dbReference type="InterPro" id="IPR048574">
    <property type="entry name" value="RUBY_RBDX"/>
</dbReference>
<evidence type="ECO:0000313" key="10">
    <source>
        <dbReference type="Proteomes" id="UP001470230"/>
    </source>
</evidence>